<sequence>MDLKNMMARVIDELYSGLTGGDAEIPLPGNMVINFIQPGMVFHPSEFDFAVAGPFSGPSPLTLDFFRKLAETIQGDNPEIAREEVIKQAKAMYQGFLLGTWENWSRLVDFIPLVQPGPAQHSWRLDRDQGRQRHAQVVYGQEGRTLSQVYGDVLSLCEVADDELSPEKLALIQKMRALLQETVETTDFLTGEKRTVIQESRILKTYADYRTRYENAVIDYAGRLARSQSGSAADLIEWSRSGGIYRSRAQRARADWEAQGYKNDVERAQAVLDQILGTSMVQWVAKLRSDVDAIEDNVQGAFGYPFFPATVVPGSFARNDGWTTFKNLELHSSSQYTASSRGGAAHAGFPLGIVNFSGGGSAGQTETDLRFKSSTFGMEFEYTQVEIVRPWFNPGFFASRGWRLKTEFVDRYRTDRLSDGKAEQPAGALVGYPTKALFVRNLTFHSSDLAGYMHTKRDDIVAGGAVAIGPFVVGGGYHQSRVSRESAFDLTDTSITMRGLQLVAFMSALTPMGPDPSPNVKKWL</sequence>
<reference evidence="1 2" key="1">
    <citation type="submission" date="2024-09" db="EMBL/GenBank/DDBJ databases">
        <authorList>
            <person name="Sun Q."/>
            <person name="Mori K."/>
        </authorList>
    </citation>
    <scope>NUCLEOTIDE SEQUENCE [LARGE SCALE GENOMIC DNA]</scope>
    <source>
        <strain evidence="1 2">CCM 3426</strain>
    </source>
</reference>
<comment type="caution">
    <text evidence="1">The sequence shown here is derived from an EMBL/GenBank/DDBJ whole genome shotgun (WGS) entry which is preliminary data.</text>
</comment>
<evidence type="ECO:0000313" key="2">
    <source>
        <dbReference type="Proteomes" id="UP001589647"/>
    </source>
</evidence>
<proteinExistence type="predicted"/>
<protein>
    <submittedName>
        <fullName evidence="1">Uncharacterized protein</fullName>
    </submittedName>
</protein>
<dbReference type="RefSeq" id="WP_189648253.1">
    <property type="nucleotide sequence ID" value="NZ_BMRC01000006.1"/>
</dbReference>
<organism evidence="1 2">
    <name type="scientific">Nonomuraea spiralis</name>
    <dbReference type="NCBI Taxonomy" id="46182"/>
    <lineage>
        <taxon>Bacteria</taxon>
        <taxon>Bacillati</taxon>
        <taxon>Actinomycetota</taxon>
        <taxon>Actinomycetes</taxon>
        <taxon>Streptosporangiales</taxon>
        <taxon>Streptosporangiaceae</taxon>
        <taxon>Nonomuraea</taxon>
    </lineage>
</organism>
<gene>
    <name evidence="1" type="ORF">ACFFV7_50395</name>
</gene>
<dbReference type="Proteomes" id="UP001589647">
    <property type="component" value="Unassembled WGS sequence"/>
</dbReference>
<name>A0ABV5J0G9_9ACTN</name>
<accession>A0ABV5J0G9</accession>
<evidence type="ECO:0000313" key="1">
    <source>
        <dbReference type="EMBL" id="MFB9209474.1"/>
    </source>
</evidence>
<keyword evidence="2" id="KW-1185">Reference proteome</keyword>
<dbReference type="EMBL" id="JBHMEI010000104">
    <property type="protein sequence ID" value="MFB9209474.1"/>
    <property type="molecule type" value="Genomic_DNA"/>
</dbReference>